<dbReference type="InterPro" id="IPR003838">
    <property type="entry name" value="ABC3_permease_C"/>
</dbReference>
<evidence type="ECO:0000256" key="5">
    <source>
        <dbReference type="ARBA" id="ARBA00022618"/>
    </source>
</evidence>
<dbReference type="Proteomes" id="UP000321721">
    <property type="component" value="Unassembled WGS sequence"/>
</dbReference>
<evidence type="ECO:0000256" key="2">
    <source>
        <dbReference type="ARBA" id="ARBA00007379"/>
    </source>
</evidence>
<comment type="caution">
    <text evidence="14">The sequence shown here is derived from an EMBL/GenBank/DDBJ whole genome shotgun (WGS) entry which is preliminary data.</text>
</comment>
<evidence type="ECO:0000256" key="9">
    <source>
        <dbReference type="ARBA" id="ARBA00023306"/>
    </source>
</evidence>
<dbReference type="InterPro" id="IPR040690">
    <property type="entry name" value="FtsX_ECD"/>
</dbReference>
<dbReference type="Pfam" id="PF18075">
    <property type="entry name" value="FtsX_ECD"/>
    <property type="match status" value="1"/>
</dbReference>
<comment type="function">
    <text evidence="10">Required for cell division and gliding motility.</text>
</comment>
<keyword evidence="5 10" id="KW-0132">Cell division</keyword>
<evidence type="ECO:0000256" key="3">
    <source>
        <dbReference type="ARBA" id="ARBA00021907"/>
    </source>
</evidence>
<accession>A0A5C6RPP5</accession>
<proteinExistence type="inferred from homology"/>
<feature type="transmembrane region" description="Helical" evidence="11">
    <location>
        <begin position="16"/>
        <end position="38"/>
    </location>
</feature>
<evidence type="ECO:0000259" key="13">
    <source>
        <dbReference type="Pfam" id="PF18075"/>
    </source>
</evidence>
<feature type="domain" description="ABC3 transporter permease C-terminal" evidence="12">
    <location>
        <begin position="169"/>
        <end position="284"/>
    </location>
</feature>
<dbReference type="EMBL" id="VOOS01000005">
    <property type="protein sequence ID" value="TXB64321.1"/>
    <property type="molecule type" value="Genomic_DNA"/>
</dbReference>
<evidence type="ECO:0000256" key="11">
    <source>
        <dbReference type="SAM" id="Phobius"/>
    </source>
</evidence>
<evidence type="ECO:0000313" key="15">
    <source>
        <dbReference type="Proteomes" id="UP000321721"/>
    </source>
</evidence>
<gene>
    <name evidence="14" type="ORF">FRY74_11050</name>
</gene>
<dbReference type="Pfam" id="PF02687">
    <property type="entry name" value="FtsX"/>
    <property type="match status" value="1"/>
</dbReference>
<evidence type="ECO:0000256" key="8">
    <source>
        <dbReference type="ARBA" id="ARBA00023136"/>
    </source>
</evidence>
<evidence type="ECO:0000313" key="14">
    <source>
        <dbReference type="EMBL" id="TXB64321.1"/>
    </source>
</evidence>
<dbReference type="OrthoDB" id="9813411at2"/>
<keyword evidence="6 11" id="KW-0812">Transmembrane</keyword>
<dbReference type="InterPro" id="IPR004513">
    <property type="entry name" value="FtsX"/>
</dbReference>
<feature type="transmembrane region" description="Helical" evidence="11">
    <location>
        <begin position="162"/>
        <end position="183"/>
    </location>
</feature>
<evidence type="ECO:0000259" key="12">
    <source>
        <dbReference type="Pfam" id="PF02687"/>
    </source>
</evidence>
<evidence type="ECO:0000256" key="6">
    <source>
        <dbReference type="ARBA" id="ARBA00022692"/>
    </source>
</evidence>
<dbReference type="Gene3D" id="3.30.70.3040">
    <property type="match status" value="1"/>
</dbReference>
<feature type="transmembrane region" description="Helical" evidence="11">
    <location>
        <begin position="254"/>
        <end position="278"/>
    </location>
</feature>
<protein>
    <recommendedName>
        <fullName evidence="3 10">Cell division protein FtsX</fullName>
    </recommendedName>
</protein>
<keyword evidence="9 10" id="KW-0131">Cell cycle</keyword>
<dbReference type="PANTHER" id="PTHR47755">
    <property type="entry name" value="CELL DIVISION PROTEIN FTSX"/>
    <property type="match status" value="1"/>
</dbReference>
<dbReference type="GO" id="GO:0051301">
    <property type="term" value="P:cell division"/>
    <property type="evidence" value="ECO:0007669"/>
    <property type="project" value="UniProtKB-KW"/>
</dbReference>
<evidence type="ECO:0000256" key="7">
    <source>
        <dbReference type="ARBA" id="ARBA00022989"/>
    </source>
</evidence>
<keyword evidence="15" id="KW-1185">Reference proteome</keyword>
<reference evidence="14 15" key="1">
    <citation type="submission" date="2019-08" db="EMBL/GenBank/DDBJ databases">
        <title>Genome of Vicingus serpentipes NCIMB 15042.</title>
        <authorList>
            <person name="Bowman J.P."/>
        </authorList>
    </citation>
    <scope>NUCLEOTIDE SEQUENCE [LARGE SCALE GENOMIC DNA]</scope>
    <source>
        <strain evidence="14 15">NCIMB 15042</strain>
    </source>
</reference>
<dbReference type="RefSeq" id="WP_147101567.1">
    <property type="nucleotide sequence ID" value="NZ_VOOS01000005.1"/>
</dbReference>
<organism evidence="14 15">
    <name type="scientific">Vicingus serpentipes</name>
    <dbReference type="NCBI Taxonomy" id="1926625"/>
    <lineage>
        <taxon>Bacteria</taxon>
        <taxon>Pseudomonadati</taxon>
        <taxon>Bacteroidota</taxon>
        <taxon>Flavobacteriia</taxon>
        <taxon>Flavobacteriales</taxon>
        <taxon>Vicingaceae</taxon>
        <taxon>Vicingus</taxon>
    </lineage>
</organism>
<comment type="subcellular location">
    <subcellularLocation>
        <location evidence="10">Cell inner membrane</location>
    </subcellularLocation>
    <subcellularLocation>
        <location evidence="1">Cell membrane</location>
        <topology evidence="1">Multi-pass membrane protein</topology>
    </subcellularLocation>
</comment>
<feature type="domain" description="FtsX extracellular" evidence="13">
    <location>
        <begin position="53"/>
        <end position="145"/>
    </location>
</feature>
<keyword evidence="8 10" id="KW-0472">Membrane</keyword>
<evidence type="ECO:0000256" key="4">
    <source>
        <dbReference type="ARBA" id="ARBA00022475"/>
    </source>
</evidence>
<evidence type="ECO:0000256" key="10">
    <source>
        <dbReference type="PIRNR" id="PIRNR003097"/>
    </source>
</evidence>
<dbReference type="AlphaFoldDB" id="A0A5C6RPP5"/>
<evidence type="ECO:0000256" key="1">
    <source>
        <dbReference type="ARBA" id="ARBA00004651"/>
    </source>
</evidence>
<dbReference type="GO" id="GO:0005886">
    <property type="term" value="C:plasma membrane"/>
    <property type="evidence" value="ECO:0007669"/>
    <property type="project" value="UniProtKB-SubCell"/>
</dbReference>
<keyword evidence="10" id="KW-0997">Cell inner membrane</keyword>
<keyword evidence="7 11" id="KW-1133">Transmembrane helix</keyword>
<sequence>MASNDKHTARRLRTNYLTTIISISLVLFMLGILGLIILNAQQISNHVKENIGFSIILKDGIKDVDINQIQKSLDAESFVKTTHYIHPDTAAAQLQKELGEDFIDFLGFNPLLPSIDVKLNADYANTDSLTVIEASLLQNAKIKEVFYQKDLVSLINENVKKISFYLLGFSGLLLIIAVALINNTIRLSIYSKRFVIKTMQLVGAKHSFIRRPFVLAGIGNGIASAFLAIGLIVTFLYYLQKQMPELIDFKNIELYGALFLVMVILGIILSWISTNLAVRKYLRMDSGNLY</sequence>
<dbReference type="PIRSF" id="PIRSF003097">
    <property type="entry name" value="FtsX"/>
    <property type="match status" value="1"/>
</dbReference>
<name>A0A5C6RPP5_9FLAO</name>
<feature type="transmembrane region" description="Helical" evidence="11">
    <location>
        <begin position="213"/>
        <end position="239"/>
    </location>
</feature>
<comment type="similarity">
    <text evidence="2 10">Belongs to the ABC-4 integral membrane protein family. FtsX subfamily.</text>
</comment>
<dbReference type="PANTHER" id="PTHR47755:SF1">
    <property type="entry name" value="CELL DIVISION PROTEIN FTSX"/>
    <property type="match status" value="1"/>
</dbReference>
<keyword evidence="4 10" id="KW-1003">Cell membrane</keyword>